<keyword evidence="15" id="KW-1185">Reference proteome</keyword>
<dbReference type="InterPro" id="IPR036097">
    <property type="entry name" value="HisK_dim/P_sf"/>
</dbReference>
<dbReference type="InterPro" id="IPR003660">
    <property type="entry name" value="HAMP_dom"/>
</dbReference>
<dbReference type="Pfam" id="PF02518">
    <property type="entry name" value="HATPase_c"/>
    <property type="match status" value="1"/>
</dbReference>
<organism evidence="14 15">
    <name type="scientific">Nitrospira defluvii</name>
    <dbReference type="NCBI Taxonomy" id="330214"/>
    <lineage>
        <taxon>Bacteria</taxon>
        <taxon>Pseudomonadati</taxon>
        <taxon>Nitrospirota</taxon>
        <taxon>Nitrospiria</taxon>
        <taxon>Nitrospirales</taxon>
        <taxon>Nitrospiraceae</taxon>
        <taxon>Nitrospira</taxon>
    </lineage>
</organism>
<accession>A0ABM8QBG9</accession>
<evidence type="ECO:0000256" key="10">
    <source>
        <dbReference type="ARBA" id="ARBA00023136"/>
    </source>
</evidence>
<feature type="transmembrane region" description="Helical" evidence="11">
    <location>
        <begin position="172"/>
        <end position="199"/>
    </location>
</feature>
<dbReference type="InterPro" id="IPR036890">
    <property type="entry name" value="HATPase_C_sf"/>
</dbReference>
<feature type="transmembrane region" description="Helical" evidence="11">
    <location>
        <begin position="12"/>
        <end position="31"/>
    </location>
</feature>
<evidence type="ECO:0000259" key="13">
    <source>
        <dbReference type="PROSITE" id="PS50885"/>
    </source>
</evidence>
<comment type="catalytic activity">
    <reaction evidence="1">
        <text>ATP + protein L-histidine = ADP + protein N-phospho-L-histidine.</text>
        <dbReference type="EC" id="2.7.13.3"/>
    </reaction>
</comment>
<dbReference type="InterPro" id="IPR003594">
    <property type="entry name" value="HATPase_dom"/>
</dbReference>
<evidence type="ECO:0000256" key="5">
    <source>
        <dbReference type="ARBA" id="ARBA00022679"/>
    </source>
</evidence>
<keyword evidence="8 11" id="KW-1133">Transmembrane helix</keyword>
<dbReference type="EC" id="2.7.13.3" evidence="3"/>
<dbReference type="Pfam" id="PF00512">
    <property type="entry name" value="HisKA"/>
    <property type="match status" value="1"/>
</dbReference>
<dbReference type="Gene3D" id="6.10.340.10">
    <property type="match status" value="1"/>
</dbReference>
<dbReference type="PANTHER" id="PTHR45436">
    <property type="entry name" value="SENSOR HISTIDINE KINASE YKOH"/>
    <property type="match status" value="1"/>
</dbReference>
<keyword evidence="10 11" id="KW-0472">Membrane</keyword>
<comment type="subcellular location">
    <subcellularLocation>
        <location evidence="2">Membrane</location>
    </subcellularLocation>
</comment>
<dbReference type="InterPro" id="IPR004358">
    <property type="entry name" value="Sig_transdc_His_kin-like_C"/>
</dbReference>
<dbReference type="SMART" id="SM00304">
    <property type="entry name" value="HAMP"/>
    <property type="match status" value="1"/>
</dbReference>
<dbReference type="InterPro" id="IPR003661">
    <property type="entry name" value="HisK_dim/P_dom"/>
</dbReference>
<evidence type="ECO:0000256" key="2">
    <source>
        <dbReference type="ARBA" id="ARBA00004370"/>
    </source>
</evidence>
<dbReference type="CDD" id="cd00075">
    <property type="entry name" value="HATPase"/>
    <property type="match status" value="1"/>
</dbReference>
<evidence type="ECO:0000256" key="1">
    <source>
        <dbReference type="ARBA" id="ARBA00000085"/>
    </source>
</evidence>
<evidence type="ECO:0000256" key="3">
    <source>
        <dbReference type="ARBA" id="ARBA00012438"/>
    </source>
</evidence>
<sequence length="479" mass="53149">MNSLGRLIRKTALMLVGGLLLAFSLLIYIGGETLMNRYVDRRLLELAETLGRIIEQRPELIRNAGGELVALGQNGRSQEEQHELREASHTVRVLSVEGQLVWKGSDVVPRPPVIPTLLDQVARGETVFDLVHLQDGSPIRRVSIPVSKGGEIRYVLQAEESLHYAQETLRGLAILLMIGSGAIMLIAWAGSVWIARMVLTPIEQLSRRAETMSEADLGERLVLDSPFREFHRLTHAFNAMMDRFQKSCRSQRRFVDYAAHEMQTPLTVLQGNLEVTLQKARTTAEYRDALIGNLEQVEKLITLARSLLTLTKVTGDRPPVRLEPLLLQPLVEDLLAELALLAEDRRVTLTCDAAAVPPISGDAQWLKQALINLLDNSLRYTPPGGKVIVRLRHVEGRVEIAVRDTGHGIEPEHLPHLFEHFYRTDKARARDSGGTGLGLAIVKGIVEAHGGTVAVETKVGMGSEFTLRLPIPTRETVEV</sequence>
<proteinExistence type="predicted"/>
<reference evidence="14 15" key="1">
    <citation type="submission" date="2021-02" db="EMBL/GenBank/DDBJ databases">
        <authorList>
            <person name="Han P."/>
        </authorList>
    </citation>
    <scope>NUCLEOTIDE SEQUENCE [LARGE SCALE GENOMIC DNA]</scope>
    <source>
        <strain evidence="14">Candidatus Nitrospira sp. ZN2</strain>
    </source>
</reference>
<dbReference type="PANTHER" id="PTHR45436:SF5">
    <property type="entry name" value="SENSOR HISTIDINE KINASE TRCS"/>
    <property type="match status" value="1"/>
</dbReference>
<keyword evidence="9" id="KW-0902">Two-component regulatory system</keyword>
<keyword evidence="4" id="KW-0597">Phosphoprotein</keyword>
<dbReference type="SUPFAM" id="SSF47384">
    <property type="entry name" value="Homodimeric domain of signal transducing histidine kinase"/>
    <property type="match status" value="1"/>
</dbReference>
<dbReference type="InterPro" id="IPR050428">
    <property type="entry name" value="TCS_sensor_his_kinase"/>
</dbReference>
<dbReference type="RefSeq" id="WP_213040020.1">
    <property type="nucleotide sequence ID" value="NZ_CAJNBJ010000001.1"/>
</dbReference>
<keyword evidence="6 11" id="KW-0812">Transmembrane</keyword>
<name>A0ABM8QBG9_9BACT</name>
<dbReference type="PRINTS" id="PR00344">
    <property type="entry name" value="BCTRLSENSOR"/>
</dbReference>
<dbReference type="InterPro" id="IPR005467">
    <property type="entry name" value="His_kinase_dom"/>
</dbReference>
<evidence type="ECO:0000256" key="7">
    <source>
        <dbReference type="ARBA" id="ARBA00022777"/>
    </source>
</evidence>
<keyword evidence="5 14" id="KW-0808">Transferase</keyword>
<gene>
    <name evidence="14" type="ORF">NSPZN2_10070</name>
</gene>
<feature type="domain" description="Histidine kinase" evidence="12">
    <location>
        <begin position="257"/>
        <end position="473"/>
    </location>
</feature>
<dbReference type="CDD" id="cd06225">
    <property type="entry name" value="HAMP"/>
    <property type="match status" value="1"/>
</dbReference>
<evidence type="ECO:0000313" key="15">
    <source>
        <dbReference type="Proteomes" id="UP000675880"/>
    </source>
</evidence>
<evidence type="ECO:0000313" key="14">
    <source>
        <dbReference type="EMBL" id="CAE6688000.1"/>
    </source>
</evidence>
<evidence type="ECO:0000259" key="12">
    <source>
        <dbReference type="PROSITE" id="PS50109"/>
    </source>
</evidence>
<evidence type="ECO:0000256" key="8">
    <source>
        <dbReference type="ARBA" id="ARBA00022989"/>
    </source>
</evidence>
<dbReference type="EMBL" id="CAJNBJ010000001">
    <property type="protein sequence ID" value="CAE6688000.1"/>
    <property type="molecule type" value="Genomic_DNA"/>
</dbReference>
<dbReference type="Pfam" id="PF00672">
    <property type="entry name" value="HAMP"/>
    <property type="match status" value="1"/>
</dbReference>
<dbReference type="GO" id="GO:0004673">
    <property type="term" value="F:protein histidine kinase activity"/>
    <property type="evidence" value="ECO:0007669"/>
    <property type="project" value="UniProtKB-EC"/>
</dbReference>
<dbReference type="Gene3D" id="3.30.565.10">
    <property type="entry name" value="Histidine kinase-like ATPase, C-terminal domain"/>
    <property type="match status" value="1"/>
</dbReference>
<dbReference type="SUPFAM" id="SSF55874">
    <property type="entry name" value="ATPase domain of HSP90 chaperone/DNA topoisomerase II/histidine kinase"/>
    <property type="match status" value="1"/>
</dbReference>
<evidence type="ECO:0000256" key="11">
    <source>
        <dbReference type="SAM" id="Phobius"/>
    </source>
</evidence>
<evidence type="ECO:0000256" key="6">
    <source>
        <dbReference type="ARBA" id="ARBA00022692"/>
    </source>
</evidence>
<dbReference type="Gene3D" id="1.10.287.130">
    <property type="match status" value="1"/>
</dbReference>
<dbReference type="SMART" id="SM00388">
    <property type="entry name" value="HisKA"/>
    <property type="match status" value="1"/>
</dbReference>
<feature type="domain" description="HAMP" evidence="13">
    <location>
        <begin position="196"/>
        <end position="249"/>
    </location>
</feature>
<evidence type="ECO:0000256" key="4">
    <source>
        <dbReference type="ARBA" id="ARBA00022553"/>
    </source>
</evidence>
<dbReference type="CDD" id="cd00082">
    <property type="entry name" value="HisKA"/>
    <property type="match status" value="1"/>
</dbReference>
<dbReference type="PROSITE" id="PS50109">
    <property type="entry name" value="HIS_KIN"/>
    <property type="match status" value="1"/>
</dbReference>
<dbReference type="Proteomes" id="UP000675880">
    <property type="component" value="Unassembled WGS sequence"/>
</dbReference>
<dbReference type="SUPFAM" id="SSF158472">
    <property type="entry name" value="HAMP domain-like"/>
    <property type="match status" value="1"/>
</dbReference>
<keyword evidence="7 14" id="KW-0418">Kinase</keyword>
<protein>
    <recommendedName>
        <fullName evidence="3">histidine kinase</fullName>
        <ecNumber evidence="3">2.7.13.3</ecNumber>
    </recommendedName>
</protein>
<comment type="caution">
    <text evidence="14">The sequence shown here is derived from an EMBL/GenBank/DDBJ whole genome shotgun (WGS) entry which is preliminary data.</text>
</comment>
<dbReference type="SMART" id="SM00387">
    <property type="entry name" value="HATPase_c"/>
    <property type="match status" value="1"/>
</dbReference>
<evidence type="ECO:0000256" key="9">
    <source>
        <dbReference type="ARBA" id="ARBA00023012"/>
    </source>
</evidence>
<dbReference type="PROSITE" id="PS50885">
    <property type="entry name" value="HAMP"/>
    <property type="match status" value="1"/>
</dbReference>